<dbReference type="OrthoDB" id="9812260at2"/>
<dbReference type="GO" id="GO:0052621">
    <property type="term" value="F:diguanylate cyclase activity"/>
    <property type="evidence" value="ECO:0007669"/>
    <property type="project" value="UniProtKB-EC"/>
</dbReference>
<dbReference type="Pfam" id="PF00990">
    <property type="entry name" value="GGDEF"/>
    <property type="match status" value="1"/>
</dbReference>
<dbReference type="InterPro" id="IPR029016">
    <property type="entry name" value="GAF-like_dom_sf"/>
</dbReference>
<dbReference type="PANTHER" id="PTHR45138:SF9">
    <property type="entry name" value="DIGUANYLATE CYCLASE DGCM-RELATED"/>
    <property type="match status" value="1"/>
</dbReference>
<feature type="transmembrane region" description="Helical" evidence="4">
    <location>
        <begin position="189"/>
        <end position="210"/>
    </location>
</feature>
<dbReference type="Proteomes" id="UP000054823">
    <property type="component" value="Unassembled WGS sequence"/>
</dbReference>
<sequence>MRRFAKLTFTLLFGLSGLAVAIFGVLQISLPIVERLMESDIRKHSELWHRRVILHLEDPDNSFIAGGLTSEDISYLQLLPEASDVYRFKLYNSSGTVIWSTRPEDIGYLDIEHFPKEALQNGITSYHREQKPASEIDGLVLHALSEDVSTHEVAEIFEPVISGGAVIGAMEFYTDITDVRKTFLLRVRVLLFALTALAIATVGVVAVLLFRSNRRQYRALTRRSAKEKDLLNEQLKLARNVKLLGELNEWLQSSRSLDELFDMVKRFMTHLLPDSEGSIYVYSNSRDVLDGWASWNGGNHKDHIHPDECWGLRRGRTYEYGDSEINFTCSHAEPHNDHPYFCFPILAHGETVGLLHLRAKSKDAEIFHANRDLAQMCSEQISMAIANVRMRDELHDQSVRDPLTGLFNRRHMTETLRKAINDSQRSTDPFSVIAIDVDHFKKFNDTHGHDAGDMVLRAVGSVLQQDCDGDEVACRPGGEEFTVILPNCDRETAQERAEGLRSAVENIKVRYGEKTLPRVTISVGLAIFPEHGTLPQMLLRSADDALYQAKALGRNRVVLSDTLENGEAPGELWALPDARDQDAPDTAKDSDTTAAEPLTKKAG</sequence>
<dbReference type="EMBL" id="CYPW01000024">
    <property type="protein sequence ID" value="CUH52999.1"/>
    <property type="molecule type" value="Genomic_DNA"/>
</dbReference>
<keyword evidence="6" id="KW-0548">Nucleotidyltransferase</keyword>
<dbReference type="GO" id="GO:0005886">
    <property type="term" value="C:plasma membrane"/>
    <property type="evidence" value="ECO:0007669"/>
    <property type="project" value="TreeGrafter"/>
</dbReference>
<accession>A0A0P1FAE7</accession>
<name>A0A0P1FAE7_9RHOB</name>
<keyword evidence="7" id="KW-1185">Reference proteome</keyword>
<dbReference type="InterPro" id="IPR003018">
    <property type="entry name" value="GAF"/>
</dbReference>
<evidence type="ECO:0000313" key="6">
    <source>
        <dbReference type="EMBL" id="CUH52999.1"/>
    </source>
</evidence>
<dbReference type="FunFam" id="3.30.70.270:FF:000001">
    <property type="entry name" value="Diguanylate cyclase domain protein"/>
    <property type="match status" value="1"/>
</dbReference>
<dbReference type="STRING" id="321267.SHM7688_02450"/>
<keyword evidence="4" id="KW-0812">Transmembrane</keyword>
<dbReference type="GO" id="GO:0043709">
    <property type="term" value="P:cell adhesion involved in single-species biofilm formation"/>
    <property type="evidence" value="ECO:0007669"/>
    <property type="project" value="TreeGrafter"/>
</dbReference>
<dbReference type="InterPro" id="IPR000160">
    <property type="entry name" value="GGDEF_dom"/>
</dbReference>
<protein>
    <recommendedName>
        <fullName evidence="1">diguanylate cyclase</fullName>
        <ecNumber evidence="1">2.7.7.65</ecNumber>
    </recommendedName>
</protein>
<keyword evidence="6" id="KW-0808">Transferase</keyword>
<dbReference type="SMART" id="SM00267">
    <property type="entry name" value="GGDEF"/>
    <property type="match status" value="1"/>
</dbReference>
<evidence type="ECO:0000256" key="4">
    <source>
        <dbReference type="SAM" id="Phobius"/>
    </source>
</evidence>
<dbReference type="Gene3D" id="3.30.450.40">
    <property type="match status" value="1"/>
</dbReference>
<dbReference type="GO" id="GO:1902201">
    <property type="term" value="P:negative regulation of bacterial-type flagellum-dependent cell motility"/>
    <property type="evidence" value="ECO:0007669"/>
    <property type="project" value="TreeGrafter"/>
</dbReference>
<dbReference type="NCBIfam" id="TIGR00254">
    <property type="entry name" value="GGDEF"/>
    <property type="match status" value="1"/>
</dbReference>
<organism evidence="6 7">
    <name type="scientific">Shimia marina</name>
    <dbReference type="NCBI Taxonomy" id="321267"/>
    <lineage>
        <taxon>Bacteria</taxon>
        <taxon>Pseudomonadati</taxon>
        <taxon>Pseudomonadota</taxon>
        <taxon>Alphaproteobacteria</taxon>
        <taxon>Rhodobacterales</taxon>
        <taxon>Roseobacteraceae</taxon>
    </lineage>
</organism>
<evidence type="ECO:0000256" key="3">
    <source>
        <dbReference type="SAM" id="MobiDB-lite"/>
    </source>
</evidence>
<dbReference type="InterPro" id="IPR043128">
    <property type="entry name" value="Rev_trsase/Diguanyl_cyclase"/>
</dbReference>
<keyword evidence="4" id="KW-1133">Transmembrane helix</keyword>
<keyword evidence="4" id="KW-0472">Membrane</keyword>
<dbReference type="RefSeq" id="WP_058240169.1">
    <property type="nucleotide sequence ID" value="NZ_CYPW01000024.1"/>
</dbReference>
<dbReference type="PROSITE" id="PS50887">
    <property type="entry name" value="GGDEF"/>
    <property type="match status" value="1"/>
</dbReference>
<feature type="domain" description="GGDEF" evidence="5">
    <location>
        <begin position="428"/>
        <end position="562"/>
    </location>
</feature>
<dbReference type="Gene3D" id="3.30.70.270">
    <property type="match status" value="1"/>
</dbReference>
<evidence type="ECO:0000256" key="1">
    <source>
        <dbReference type="ARBA" id="ARBA00012528"/>
    </source>
</evidence>
<reference evidence="6 7" key="1">
    <citation type="submission" date="2015-09" db="EMBL/GenBank/DDBJ databases">
        <authorList>
            <consortium name="Swine Surveillance"/>
        </authorList>
    </citation>
    <scope>NUCLEOTIDE SEQUENCE [LARGE SCALE GENOMIC DNA]</scope>
    <source>
        <strain evidence="6 7">CECT 7688</strain>
    </source>
</reference>
<dbReference type="CDD" id="cd01949">
    <property type="entry name" value="GGDEF"/>
    <property type="match status" value="1"/>
</dbReference>
<proteinExistence type="predicted"/>
<dbReference type="SUPFAM" id="SSF55073">
    <property type="entry name" value="Nucleotide cyclase"/>
    <property type="match status" value="1"/>
</dbReference>
<evidence type="ECO:0000313" key="7">
    <source>
        <dbReference type="Proteomes" id="UP000054823"/>
    </source>
</evidence>
<dbReference type="PANTHER" id="PTHR45138">
    <property type="entry name" value="REGULATORY COMPONENTS OF SENSORY TRANSDUCTION SYSTEM"/>
    <property type="match status" value="1"/>
</dbReference>
<dbReference type="AlphaFoldDB" id="A0A0P1FAE7"/>
<evidence type="ECO:0000259" key="5">
    <source>
        <dbReference type="PROSITE" id="PS50887"/>
    </source>
</evidence>
<dbReference type="EC" id="2.7.7.65" evidence="1"/>
<comment type="catalytic activity">
    <reaction evidence="2">
        <text>2 GTP = 3',3'-c-di-GMP + 2 diphosphate</text>
        <dbReference type="Rhea" id="RHEA:24898"/>
        <dbReference type="ChEBI" id="CHEBI:33019"/>
        <dbReference type="ChEBI" id="CHEBI:37565"/>
        <dbReference type="ChEBI" id="CHEBI:58805"/>
        <dbReference type="EC" id="2.7.7.65"/>
    </reaction>
</comment>
<dbReference type="SUPFAM" id="SSF55781">
    <property type="entry name" value="GAF domain-like"/>
    <property type="match status" value="1"/>
</dbReference>
<feature type="compositionally biased region" description="Basic and acidic residues" evidence="3">
    <location>
        <begin position="577"/>
        <end position="591"/>
    </location>
</feature>
<feature type="region of interest" description="Disordered" evidence="3">
    <location>
        <begin position="568"/>
        <end position="603"/>
    </location>
</feature>
<dbReference type="InterPro" id="IPR029787">
    <property type="entry name" value="Nucleotide_cyclase"/>
</dbReference>
<dbReference type="SMART" id="SM00065">
    <property type="entry name" value="GAF"/>
    <property type="match status" value="1"/>
</dbReference>
<dbReference type="InterPro" id="IPR050469">
    <property type="entry name" value="Diguanylate_Cyclase"/>
</dbReference>
<evidence type="ECO:0000256" key="2">
    <source>
        <dbReference type="ARBA" id="ARBA00034247"/>
    </source>
</evidence>
<gene>
    <name evidence="6" type="primary">ycdT</name>
    <name evidence="6" type="ORF">SHM7688_02450</name>
</gene>